<feature type="region of interest" description="Disordered" evidence="2">
    <location>
        <begin position="104"/>
        <end position="277"/>
    </location>
</feature>
<accession>A0AAF3FKN9</accession>
<keyword evidence="1" id="KW-0677">Repeat</keyword>
<organism evidence="4 5">
    <name type="scientific">Mesorhabditis belari</name>
    <dbReference type="NCBI Taxonomy" id="2138241"/>
    <lineage>
        <taxon>Eukaryota</taxon>
        <taxon>Metazoa</taxon>
        <taxon>Ecdysozoa</taxon>
        <taxon>Nematoda</taxon>
        <taxon>Chromadorea</taxon>
        <taxon>Rhabditida</taxon>
        <taxon>Rhabditina</taxon>
        <taxon>Rhabditomorpha</taxon>
        <taxon>Rhabditoidea</taxon>
        <taxon>Rhabditidae</taxon>
        <taxon>Mesorhabditinae</taxon>
        <taxon>Mesorhabditis</taxon>
    </lineage>
</organism>
<evidence type="ECO:0000313" key="5">
    <source>
        <dbReference type="WBParaSite" id="MBELARI_LOCUS7683"/>
    </source>
</evidence>
<dbReference type="Pfam" id="PF01391">
    <property type="entry name" value="Collagen"/>
    <property type="match status" value="1"/>
</dbReference>
<dbReference type="InterPro" id="IPR008160">
    <property type="entry name" value="Collagen"/>
</dbReference>
<evidence type="ECO:0000256" key="2">
    <source>
        <dbReference type="SAM" id="MobiDB-lite"/>
    </source>
</evidence>
<dbReference type="WBParaSite" id="MBELARI_LOCUS7683">
    <property type="protein sequence ID" value="MBELARI_LOCUS7683"/>
    <property type="gene ID" value="MBELARI_LOCUS7683"/>
</dbReference>
<reference evidence="5" key="1">
    <citation type="submission" date="2024-02" db="UniProtKB">
        <authorList>
            <consortium name="WormBaseParasite"/>
        </authorList>
    </citation>
    <scope>IDENTIFICATION</scope>
</reference>
<dbReference type="AlphaFoldDB" id="A0AAF3FKN9"/>
<feature type="compositionally biased region" description="Gly residues" evidence="2">
    <location>
        <begin position="250"/>
        <end position="259"/>
    </location>
</feature>
<evidence type="ECO:0000256" key="1">
    <source>
        <dbReference type="ARBA" id="ARBA00022737"/>
    </source>
</evidence>
<sequence length="348" mass="35940">MGSDYDTFHRLAIGTCLLSTLSIFFLAIIVPSIYNQSMSDYYNIEARALVYKDETNRLWEEMQTFGQGAAKSNGIRLPIFFSRKRRSAWDAGVCRGCTQLTCPQGLSGPAGESGDDGKPGMPGNSGKAGDDGMDVELSPEDEMPCTICPGGPPGPRGSQGERGMTGYPGMPGDRGEMGRQGMHGTHGQPGNPGKSGEKGFEGAAGEPGKMVIAGIGYKGPKGPPGPQGPMGKQGPTGKAAKEAGNPGSPGEPGGAGPAGNAGKQGEEGAYGPPGEPGMPASYCPSDCGVSHIITPQMKQPKVSDAGADGGRDLYAGYSVGTGDDEYNRGEMAGHSSGGYRNRYAYWQK</sequence>
<dbReference type="PANTHER" id="PTHR24637:SF334">
    <property type="entry name" value="NEMATODE CUTICLE COLLAGEN N-TERMINAL DOMAIN-CONTAINING PROTEIN"/>
    <property type="match status" value="1"/>
</dbReference>
<keyword evidence="3" id="KW-1133">Transmembrane helix</keyword>
<keyword evidence="4" id="KW-1185">Reference proteome</keyword>
<keyword evidence="3" id="KW-0812">Transmembrane</keyword>
<name>A0AAF3FKN9_9BILA</name>
<feature type="transmembrane region" description="Helical" evidence="3">
    <location>
        <begin position="12"/>
        <end position="34"/>
    </location>
</feature>
<feature type="compositionally biased region" description="Low complexity" evidence="2">
    <location>
        <begin position="229"/>
        <end position="248"/>
    </location>
</feature>
<evidence type="ECO:0000256" key="3">
    <source>
        <dbReference type="SAM" id="Phobius"/>
    </source>
</evidence>
<feature type="compositionally biased region" description="Acidic residues" evidence="2">
    <location>
        <begin position="131"/>
        <end position="143"/>
    </location>
</feature>
<keyword evidence="3" id="KW-0472">Membrane</keyword>
<feature type="region of interest" description="Disordered" evidence="2">
    <location>
        <begin position="315"/>
        <end position="348"/>
    </location>
</feature>
<dbReference type="Proteomes" id="UP000887575">
    <property type="component" value="Unassembled WGS sequence"/>
</dbReference>
<evidence type="ECO:0000313" key="4">
    <source>
        <dbReference type="Proteomes" id="UP000887575"/>
    </source>
</evidence>
<proteinExistence type="predicted"/>
<protein>
    <submittedName>
        <fullName evidence="5">Nematode cuticle collagen N-terminal domain-containing protein</fullName>
    </submittedName>
</protein>
<dbReference type="PANTHER" id="PTHR24637">
    <property type="entry name" value="COLLAGEN"/>
    <property type="match status" value="1"/>
</dbReference>